<comment type="caution">
    <text evidence="1">The sequence shown here is derived from an EMBL/GenBank/DDBJ whole genome shotgun (WGS) entry which is preliminary data.</text>
</comment>
<dbReference type="EMBL" id="LKAM01000001">
    <property type="protein sequence ID" value="KUM50545.1"/>
    <property type="molecule type" value="Genomic_DNA"/>
</dbReference>
<protein>
    <submittedName>
        <fullName evidence="1">Uncharacterized protein</fullName>
    </submittedName>
</protein>
<proteinExistence type="predicted"/>
<geneLocation type="mitochondrion" evidence="1"/>
<gene>
    <name evidence="1" type="ORF">ABT39_MTgene389</name>
</gene>
<organism evidence="1">
    <name type="scientific">Picea glauca</name>
    <name type="common">White spruce</name>
    <name type="synonym">Pinus glauca</name>
    <dbReference type="NCBI Taxonomy" id="3330"/>
    <lineage>
        <taxon>Eukaryota</taxon>
        <taxon>Viridiplantae</taxon>
        <taxon>Streptophyta</taxon>
        <taxon>Embryophyta</taxon>
        <taxon>Tracheophyta</taxon>
        <taxon>Spermatophyta</taxon>
        <taxon>Pinopsida</taxon>
        <taxon>Pinidae</taxon>
        <taxon>Conifers I</taxon>
        <taxon>Pinales</taxon>
        <taxon>Pinaceae</taxon>
        <taxon>Picea</taxon>
    </lineage>
</organism>
<evidence type="ECO:0000313" key="1">
    <source>
        <dbReference type="EMBL" id="KUM50545.1"/>
    </source>
</evidence>
<sequence>MKDETWIMCITDPYIISPSRIGAINLGSRILLDQLQHAKYFTQLDLKLGYITKCESKKKAPIRSP</sequence>
<accession>A0A101M3X8</accession>
<keyword evidence="1" id="KW-0496">Mitochondrion</keyword>
<dbReference type="AlphaFoldDB" id="A0A101M3X8"/>
<name>A0A101M3X8_PICGL</name>
<reference evidence="1" key="1">
    <citation type="journal article" date="2015" name="Genome Biol. Evol.">
        <title>Organellar Genomes of White Spruce (Picea glauca): Assembly and Annotation.</title>
        <authorList>
            <person name="Jackman S.D."/>
            <person name="Warren R.L."/>
            <person name="Gibb E.A."/>
            <person name="Vandervalk B.P."/>
            <person name="Mohamadi H."/>
            <person name="Chu J."/>
            <person name="Raymond A."/>
            <person name="Pleasance S."/>
            <person name="Coope R."/>
            <person name="Wildung M.R."/>
            <person name="Ritland C.E."/>
            <person name="Bousquet J."/>
            <person name="Jones S.J."/>
            <person name="Bohlmann J."/>
            <person name="Birol I."/>
        </authorList>
    </citation>
    <scope>NUCLEOTIDE SEQUENCE [LARGE SCALE GENOMIC DNA]</scope>
    <source>
        <tissue evidence="1">Flushing bud</tissue>
    </source>
</reference>